<dbReference type="AlphaFoldDB" id="A0A8S1TKN8"/>
<protein>
    <submittedName>
        <fullName evidence="1">Uncharacterized protein</fullName>
    </submittedName>
</protein>
<sequence length="169" mass="20349">MMKLIELEGWQQYQTSPYINQLKQLSQSPEITPTKRQLQDRLPSIHQKKQEYHKIQNYKSSYFANKKQVGYQVISEERKSQKLTKQYTEVHQQQYQFHELSSFVESPKKSKKMQELQDSLFQKRSYKLKVKNKMLNLTQKSPLHNISQLLRKLNSEDINKNELVQIFDK</sequence>
<dbReference type="OMA" id="IELEGWQ"/>
<reference evidence="1" key="1">
    <citation type="submission" date="2021-01" db="EMBL/GenBank/DDBJ databases">
        <authorList>
            <consortium name="Genoscope - CEA"/>
            <person name="William W."/>
        </authorList>
    </citation>
    <scope>NUCLEOTIDE SEQUENCE</scope>
</reference>
<accession>A0A8S1TKN8</accession>
<dbReference type="OrthoDB" id="299627at2759"/>
<evidence type="ECO:0000313" key="2">
    <source>
        <dbReference type="Proteomes" id="UP000683925"/>
    </source>
</evidence>
<dbReference type="Proteomes" id="UP000683925">
    <property type="component" value="Unassembled WGS sequence"/>
</dbReference>
<proteinExistence type="predicted"/>
<evidence type="ECO:0000313" key="1">
    <source>
        <dbReference type="EMBL" id="CAD8154581.1"/>
    </source>
</evidence>
<name>A0A8S1TKN8_PAROT</name>
<comment type="caution">
    <text evidence="1">The sequence shown here is derived from an EMBL/GenBank/DDBJ whole genome shotgun (WGS) entry which is preliminary data.</text>
</comment>
<dbReference type="EMBL" id="CAJJDP010000029">
    <property type="protein sequence ID" value="CAD8154581.1"/>
    <property type="molecule type" value="Genomic_DNA"/>
</dbReference>
<gene>
    <name evidence="1" type="ORF">POCTA_138.1.T0290247</name>
</gene>
<organism evidence="1 2">
    <name type="scientific">Paramecium octaurelia</name>
    <dbReference type="NCBI Taxonomy" id="43137"/>
    <lineage>
        <taxon>Eukaryota</taxon>
        <taxon>Sar</taxon>
        <taxon>Alveolata</taxon>
        <taxon>Ciliophora</taxon>
        <taxon>Intramacronucleata</taxon>
        <taxon>Oligohymenophorea</taxon>
        <taxon>Peniculida</taxon>
        <taxon>Parameciidae</taxon>
        <taxon>Paramecium</taxon>
    </lineage>
</organism>
<keyword evidence="2" id="KW-1185">Reference proteome</keyword>